<keyword evidence="4" id="KW-1185">Reference proteome</keyword>
<keyword evidence="1" id="KW-0812">Transmembrane</keyword>
<name>S8F3V8_FOMSC</name>
<dbReference type="InParanoid" id="S8F3V8"/>
<dbReference type="EMBL" id="KE504263">
    <property type="protein sequence ID" value="EPS93634.1"/>
    <property type="molecule type" value="Genomic_DNA"/>
</dbReference>
<dbReference type="Proteomes" id="UP000015241">
    <property type="component" value="Unassembled WGS sequence"/>
</dbReference>
<dbReference type="AlphaFoldDB" id="S8F3V8"/>
<keyword evidence="1" id="KW-1133">Transmembrane helix</keyword>
<feature type="domain" description="DUF6533" evidence="2">
    <location>
        <begin position="1"/>
        <end position="38"/>
    </location>
</feature>
<dbReference type="InterPro" id="IPR045340">
    <property type="entry name" value="DUF6533"/>
</dbReference>
<protein>
    <recommendedName>
        <fullName evidence="2">DUF6533 domain-containing protein</fullName>
    </recommendedName>
</protein>
<reference evidence="3 4" key="1">
    <citation type="journal article" date="2012" name="Science">
        <title>The Paleozoic origin of enzymatic lignin decomposition reconstructed from 31 fungal genomes.</title>
        <authorList>
            <person name="Floudas D."/>
            <person name="Binder M."/>
            <person name="Riley R."/>
            <person name="Barry K."/>
            <person name="Blanchette R.A."/>
            <person name="Henrissat B."/>
            <person name="Martinez A.T."/>
            <person name="Otillar R."/>
            <person name="Spatafora J.W."/>
            <person name="Yadav J.S."/>
            <person name="Aerts A."/>
            <person name="Benoit I."/>
            <person name="Boyd A."/>
            <person name="Carlson A."/>
            <person name="Copeland A."/>
            <person name="Coutinho P.M."/>
            <person name="de Vries R.P."/>
            <person name="Ferreira P."/>
            <person name="Findley K."/>
            <person name="Foster B."/>
            <person name="Gaskell J."/>
            <person name="Glotzer D."/>
            <person name="Gorecki P."/>
            <person name="Heitman J."/>
            <person name="Hesse C."/>
            <person name="Hori C."/>
            <person name="Igarashi K."/>
            <person name="Jurgens J.A."/>
            <person name="Kallen N."/>
            <person name="Kersten P."/>
            <person name="Kohler A."/>
            <person name="Kuees U."/>
            <person name="Kumar T.K.A."/>
            <person name="Kuo A."/>
            <person name="LaButti K."/>
            <person name="Larrondo L.F."/>
            <person name="Lindquist E."/>
            <person name="Ling A."/>
            <person name="Lombard V."/>
            <person name="Lucas S."/>
            <person name="Lundell T."/>
            <person name="Martin R."/>
            <person name="McLaughlin D.J."/>
            <person name="Morgenstern I."/>
            <person name="Morin E."/>
            <person name="Murat C."/>
            <person name="Nagy L.G."/>
            <person name="Nolan M."/>
            <person name="Ohm R.A."/>
            <person name="Patyshakuliyeva A."/>
            <person name="Rokas A."/>
            <person name="Ruiz-Duenas F.J."/>
            <person name="Sabat G."/>
            <person name="Salamov A."/>
            <person name="Samejima M."/>
            <person name="Schmutz J."/>
            <person name="Slot J.C."/>
            <person name="St John F."/>
            <person name="Stenlid J."/>
            <person name="Sun H."/>
            <person name="Sun S."/>
            <person name="Syed K."/>
            <person name="Tsang A."/>
            <person name="Wiebenga A."/>
            <person name="Young D."/>
            <person name="Pisabarro A."/>
            <person name="Eastwood D.C."/>
            <person name="Martin F."/>
            <person name="Cullen D."/>
            <person name="Grigoriev I.V."/>
            <person name="Hibbett D.S."/>
        </authorList>
    </citation>
    <scope>NUCLEOTIDE SEQUENCE</scope>
    <source>
        <strain evidence="4">FP-58527</strain>
    </source>
</reference>
<evidence type="ECO:0000313" key="4">
    <source>
        <dbReference type="Proteomes" id="UP000015241"/>
    </source>
</evidence>
<accession>S8F3V8</accession>
<feature type="transmembrane region" description="Helical" evidence="1">
    <location>
        <begin position="120"/>
        <end position="142"/>
    </location>
</feature>
<dbReference type="OrthoDB" id="2742807at2759"/>
<feature type="transmembrane region" description="Helical" evidence="1">
    <location>
        <begin position="23"/>
        <end position="43"/>
    </location>
</feature>
<dbReference type="Pfam" id="PF20151">
    <property type="entry name" value="DUF6533"/>
    <property type="match status" value="1"/>
</dbReference>
<evidence type="ECO:0000259" key="2">
    <source>
        <dbReference type="Pfam" id="PF20151"/>
    </source>
</evidence>
<evidence type="ECO:0000256" key="1">
    <source>
        <dbReference type="SAM" id="Phobius"/>
    </source>
</evidence>
<evidence type="ECO:0000313" key="3">
    <source>
        <dbReference type="EMBL" id="EPS93634.1"/>
    </source>
</evidence>
<organism evidence="3 4">
    <name type="scientific">Fomitopsis schrenkii</name>
    <name type="common">Brown rot fungus</name>
    <dbReference type="NCBI Taxonomy" id="2126942"/>
    <lineage>
        <taxon>Eukaryota</taxon>
        <taxon>Fungi</taxon>
        <taxon>Dikarya</taxon>
        <taxon>Basidiomycota</taxon>
        <taxon>Agaricomycotina</taxon>
        <taxon>Agaricomycetes</taxon>
        <taxon>Polyporales</taxon>
        <taxon>Fomitopsis</taxon>
    </lineage>
</organism>
<feature type="transmembrane region" description="Helical" evidence="1">
    <location>
        <begin position="148"/>
        <end position="169"/>
    </location>
</feature>
<feature type="non-terminal residue" evidence="3">
    <location>
        <position position="1"/>
    </location>
</feature>
<gene>
    <name evidence="3" type="ORF">FOMPIDRAFT_1135764</name>
</gene>
<keyword evidence="1" id="KW-0472">Membrane</keyword>
<sequence>AVYFFDHCLVFDREIRFIWRRKFCLASTLYLLLHTATLSYFMLTIYKGLATLSCNVSTSLVQFVTGNNSQADGTVISSLRVYALNPNDFLIPSAVFVLSFVCHLSGLVSHRGSLIITVRLVYTMGEASLIAADVIVLIVTWYKTYATVQLAYTTGISTPFSAVMLLNFYHFRRYLIRLA</sequence>
<dbReference type="HOGENOM" id="CLU_053360_3_2_1"/>
<feature type="transmembrane region" description="Helical" evidence="1">
    <location>
        <begin position="89"/>
        <end position="108"/>
    </location>
</feature>
<proteinExistence type="predicted"/>